<feature type="transmembrane region" description="Helical" evidence="8">
    <location>
        <begin position="207"/>
        <end position="227"/>
    </location>
</feature>
<organism evidence="9 10">
    <name type="scientific">Desulfopila aestuarii DSM 18488</name>
    <dbReference type="NCBI Taxonomy" id="1121416"/>
    <lineage>
        <taxon>Bacteria</taxon>
        <taxon>Pseudomonadati</taxon>
        <taxon>Thermodesulfobacteriota</taxon>
        <taxon>Desulfobulbia</taxon>
        <taxon>Desulfobulbales</taxon>
        <taxon>Desulfocapsaceae</taxon>
        <taxon>Desulfopila</taxon>
    </lineage>
</organism>
<evidence type="ECO:0000256" key="2">
    <source>
        <dbReference type="ARBA" id="ARBA00009142"/>
    </source>
</evidence>
<evidence type="ECO:0000256" key="4">
    <source>
        <dbReference type="ARBA" id="ARBA00022475"/>
    </source>
</evidence>
<keyword evidence="5 8" id="KW-0812">Transmembrane</keyword>
<dbReference type="Proteomes" id="UP000184603">
    <property type="component" value="Unassembled WGS sequence"/>
</dbReference>
<feature type="transmembrane region" description="Helical" evidence="8">
    <location>
        <begin position="79"/>
        <end position="100"/>
    </location>
</feature>
<evidence type="ECO:0000256" key="3">
    <source>
        <dbReference type="ARBA" id="ARBA00022448"/>
    </source>
</evidence>
<keyword evidence="4 8" id="KW-1003">Cell membrane</keyword>
<evidence type="ECO:0000313" key="10">
    <source>
        <dbReference type="Proteomes" id="UP000184603"/>
    </source>
</evidence>
<feature type="transmembrane region" description="Helical" evidence="8">
    <location>
        <begin position="44"/>
        <end position="67"/>
    </location>
</feature>
<dbReference type="InterPro" id="IPR002781">
    <property type="entry name" value="TM_pro_TauE-like"/>
</dbReference>
<name>A0A1M7XZ29_9BACT</name>
<evidence type="ECO:0000256" key="1">
    <source>
        <dbReference type="ARBA" id="ARBA00004651"/>
    </source>
</evidence>
<dbReference type="GO" id="GO:0005886">
    <property type="term" value="C:plasma membrane"/>
    <property type="evidence" value="ECO:0007669"/>
    <property type="project" value="UniProtKB-SubCell"/>
</dbReference>
<evidence type="ECO:0000256" key="8">
    <source>
        <dbReference type="RuleBase" id="RU363041"/>
    </source>
</evidence>
<feature type="transmembrane region" description="Helical" evidence="8">
    <location>
        <begin position="176"/>
        <end position="195"/>
    </location>
</feature>
<accession>A0A1M7XZ29</accession>
<dbReference type="PANTHER" id="PTHR30269:SF37">
    <property type="entry name" value="MEMBRANE TRANSPORTER PROTEIN"/>
    <property type="match status" value="1"/>
</dbReference>
<feature type="transmembrane region" description="Helical" evidence="8">
    <location>
        <begin position="239"/>
        <end position="261"/>
    </location>
</feature>
<keyword evidence="6 8" id="KW-1133">Transmembrane helix</keyword>
<reference evidence="9 10" key="1">
    <citation type="submission" date="2016-12" db="EMBL/GenBank/DDBJ databases">
        <authorList>
            <person name="Song W.-J."/>
            <person name="Kurnit D.M."/>
        </authorList>
    </citation>
    <scope>NUCLEOTIDE SEQUENCE [LARGE SCALE GENOMIC DNA]</scope>
    <source>
        <strain evidence="9 10">DSM 18488</strain>
    </source>
</reference>
<protein>
    <recommendedName>
        <fullName evidence="8">Probable membrane transporter protein</fullName>
    </recommendedName>
</protein>
<dbReference type="PANTHER" id="PTHR30269">
    <property type="entry name" value="TRANSMEMBRANE PROTEIN YFCA"/>
    <property type="match status" value="1"/>
</dbReference>
<proteinExistence type="inferred from homology"/>
<dbReference type="Pfam" id="PF01925">
    <property type="entry name" value="TauE"/>
    <property type="match status" value="1"/>
</dbReference>
<evidence type="ECO:0000256" key="7">
    <source>
        <dbReference type="ARBA" id="ARBA00023136"/>
    </source>
</evidence>
<comment type="similarity">
    <text evidence="2 8">Belongs to the 4-toluene sulfonate uptake permease (TSUP) (TC 2.A.102) family.</text>
</comment>
<feature type="transmembrane region" description="Helical" evidence="8">
    <location>
        <begin position="12"/>
        <end position="38"/>
    </location>
</feature>
<comment type="subcellular location">
    <subcellularLocation>
        <location evidence="1 8">Cell membrane</location>
        <topology evidence="1 8">Multi-pass membrane protein</topology>
    </subcellularLocation>
</comment>
<dbReference type="EMBL" id="FRFE01000002">
    <property type="protein sequence ID" value="SHO44141.1"/>
    <property type="molecule type" value="Genomic_DNA"/>
</dbReference>
<gene>
    <name evidence="9" type="ORF">SAMN02745220_00664</name>
</gene>
<evidence type="ECO:0000256" key="5">
    <source>
        <dbReference type="ARBA" id="ARBA00022692"/>
    </source>
</evidence>
<keyword evidence="7 8" id="KW-0472">Membrane</keyword>
<evidence type="ECO:0000256" key="6">
    <source>
        <dbReference type="ARBA" id="ARBA00022989"/>
    </source>
</evidence>
<sequence>MYEIFSQYPIAFWISALASVILIGISKAGFGAGVGVIATPLMALTIPTAEAAALLLPILIISDFMAIRQYRARFDRHNLMVMIPGAVAGIAIGWFFFGYFRGNERILKIGIGLLALAFVSFQLGHARLVGVIKERKPNVGEGLFWGTLSGFTSTLAHVGSPPALVYLLPQNLPRDIYVGTTIYFFTITNLVKLIPYAQLNLLHVGNMTVVLILLPVSFLGVKLGFLLNQRCSDKWFNRLIYGLLFLTGVQLLFGIDIVSILK</sequence>
<dbReference type="STRING" id="1121416.SAMN02745220_00664"/>
<dbReference type="AlphaFoldDB" id="A0A1M7XZ29"/>
<evidence type="ECO:0000313" key="9">
    <source>
        <dbReference type="EMBL" id="SHO44141.1"/>
    </source>
</evidence>
<keyword evidence="3" id="KW-0813">Transport</keyword>
<feature type="transmembrane region" description="Helical" evidence="8">
    <location>
        <begin position="142"/>
        <end position="164"/>
    </location>
</feature>
<feature type="transmembrane region" description="Helical" evidence="8">
    <location>
        <begin position="106"/>
        <end position="130"/>
    </location>
</feature>
<keyword evidence="10" id="KW-1185">Reference proteome</keyword>
<dbReference type="InterPro" id="IPR052017">
    <property type="entry name" value="TSUP"/>
</dbReference>